<dbReference type="Pfam" id="PF02518">
    <property type="entry name" value="HATPase_c"/>
    <property type="match status" value="1"/>
</dbReference>
<organism evidence="9">
    <name type="scientific">marine sediment metagenome</name>
    <dbReference type="NCBI Taxonomy" id="412755"/>
    <lineage>
        <taxon>unclassified sequences</taxon>
        <taxon>metagenomes</taxon>
        <taxon>ecological metagenomes</taxon>
    </lineage>
</organism>
<dbReference type="InterPro" id="IPR004358">
    <property type="entry name" value="Sig_transdc_His_kin-like_C"/>
</dbReference>
<keyword evidence="4" id="KW-0808">Transferase</keyword>
<feature type="coiled-coil region" evidence="7">
    <location>
        <begin position="33"/>
        <end position="60"/>
    </location>
</feature>
<dbReference type="AlphaFoldDB" id="A0A0F9I7M4"/>
<evidence type="ECO:0000259" key="8">
    <source>
        <dbReference type="PROSITE" id="PS50109"/>
    </source>
</evidence>
<dbReference type="InterPro" id="IPR003594">
    <property type="entry name" value="HATPase_dom"/>
</dbReference>
<dbReference type="Pfam" id="PF00512">
    <property type="entry name" value="HisKA"/>
    <property type="match status" value="1"/>
</dbReference>
<sequence length="232" mass="26083">MAARIGNQIVSQRQLIADLSHELRTPLTRLDIAVDSVRKKNDIERNIERLEKESGNIRRLVNDSLALAWLENEEPQLEREDLDLVDLLDVIIDDAKFEFPHSLMQIDLPDTAPIKRSNHLAIGQAVENILRNALRYSPTEGLVKVSLDETKQLYQLVISDSGPGVPDFFLEKIFQPFFRVDKSRKTNSNSFGLGLSLARRQLHAVGGDVIATNIKTGGLSMIITLPKNKIKP</sequence>
<evidence type="ECO:0000313" key="9">
    <source>
        <dbReference type="EMBL" id="KKM23507.1"/>
    </source>
</evidence>
<dbReference type="SUPFAM" id="SSF55874">
    <property type="entry name" value="ATPase domain of HSP90 chaperone/DNA topoisomerase II/histidine kinase"/>
    <property type="match status" value="1"/>
</dbReference>
<dbReference type="InterPro" id="IPR005467">
    <property type="entry name" value="His_kinase_dom"/>
</dbReference>
<dbReference type="EMBL" id="LAZR01013110">
    <property type="protein sequence ID" value="KKM23507.1"/>
    <property type="molecule type" value="Genomic_DNA"/>
</dbReference>
<dbReference type="PANTHER" id="PTHR45453">
    <property type="entry name" value="PHOSPHATE REGULON SENSOR PROTEIN PHOR"/>
    <property type="match status" value="1"/>
</dbReference>
<gene>
    <name evidence="9" type="ORF">LCGC14_1614510</name>
</gene>
<dbReference type="SMART" id="SM00387">
    <property type="entry name" value="HATPase_c"/>
    <property type="match status" value="1"/>
</dbReference>
<dbReference type="InterPro" id="IPR050351">
    <property type="entry name" value="BphY/WalK/GraS-like"/>
</dbReference>
<dbReference type="Gene3D" id="3.30.565.10">
    <property type="entry name" value="Histidine kinase-like ATPase, C-terminal domain"/>
    <property type="match status" value="1"/>
</dbReference>
<dbReference type="PRINTS" id="PR00344">
    <property type="entry name" value="BCTRLSENSOR"/>
</dbReference>
<reference evidence="9" key="1">
    <citation type="journal article" date="2015" name="Nature">
        <title>Complex archaea that bridge the gap between prokaryotes and eukaryotes.</title>
        <authorList>
            <person name="Spang A."/>
            <person name="Saw J.H."/>
            <person name="Jorgensen S.L."/>
            <person name="Zaremba-Niedzwiedzka K."/>
            <person name="Martijn J."/>
            <person name="Lind A.E."/>
            <person name="van Eijk R."/>
            <person name="Schleper C."/>
            <person name="Guy L."/>
            <person name="Ettema T.J."/>
        </authorList>
    </citation>
    <scope>NUCLEOTIDE SEQUENCE</scope>
</reference>
<keyword evidence="7" id="KW-0175">Coiled coil</keyword>
<dbReference type="SUPFAM" id="SSF47384">
    <property type="entry name" value="Homodimeric domain of signal transducing histidine kinase"/>
    <property type="match status" value="1"/>
</dbReference>
<dbReference type="GO" id="GO:0000155">
    <property type="term" value="F:phosphorelay sensor kinase activity"/>
    <property type="evidence" value="ECO:0007669"/>
    <property type="project" value="InterPro"/>
</dbReference>
<evidence type="ECO:0000256" key="3">
    <source>
        <dbReference type="ARBA" id="ARBA00022553"/>
    </source>
</evidence>
<dbReference type="EC" id="2.7.13.3" evidence="2"/>
<dbReference type="SMART" id="SM00388">
    <property type="entry name" value="HisKA"/>
    <property type="match status" value="1"/>
</dbReference>
<dbReference type="InterPro" id="IPR036890">
    <property type="entry name" value="HATPase_C_sf"/>
</dbReference>
<comment type="catalytic activity">
    <reaction evidence="1">
        <text>ATP + protein L-histidine = ADP + protein N-phospho-L-histidine.</text>
        <dbReference type="EC" id="2.7.13.3"/>
    </reaction>
</comment>
<evidence type="ECO:0000256" key="5">
    <source>
        <dbReference type="ARBA" id="ARBA00022777"/>
    </source>
</evidence>
<dbReference type="PROSITE" id="PS50109">
    <property type="entry name" value="HIS_KIN"/>
    <property type="match status" value="1"/>
</dbReference>
<evidence type="ECO:0000256" key="1">
    <source>
        <dbReference type="ARBA" id="ARBA00000085"/>
    </source>
</evidence>
<dbReference type="InterPro" id="IPR003661">
    <property type="entry name" value="HisK_dim/P_dom"/>
</dbReference>
<dbReference type="Gene3D" id="1.10.287.130">
    <property type="match status" value="1"/>
</dbReference>
<protein>
    <recommendedName>
        <fullName evidence="2">histidine kinase</fullName>
        <ecNumber evidence="2">2.7.13.3</ecNumber>
    </recommendedName>
</protein>
<dbReference type="GO" id="GO:0004721">
    <property type="term" value="F:phosphoprotein phosphatase activity"/>
    <property type="evidence" value="ECO:0007669"/>
    <property type="project" value="TreeGrafter"/>
</dbReference>
<comment type="caution">
    <text evidence="9">The sequence shown here is derived from an EMBL/GenBank/DDBJ whole genome shotgun (WGS) entry which is preliminary data.</text>
</comment>
<keyword evidence="3" id="KW-0597">Phosphoprotein</keyword>
<keyword evidence="6" id="KW-0902">Two-component regulatory system</keyword>
<dbReference type="PANTHER" id="PTHR45453:SF1">
    <property type="entry name" value="PHOSPHATE REGULON SENSOR PROTEIN PHOR"/>
    <property type="match status" value="1"/>
</dbReference>
<feature type="domain" description="Histidine kinase" evidence="8">
    <location>
        <begin position="18"/>
        <end position="229"/>
    </location>
</feature>
<evidence type="ECO:0000256" key="2">
    <source>
        <dbReference type="ARBA" id="ARBA00012438"/>
    </source>
</evidence>
<evidence type="ECO:0000256" key="7">
    <source>
        <dbReference type="SAM" id="Coils"/>
    </source>
</evidence>
<name>A0A0F9I7M4_9ZZZZ</name>
<proteinExistence type="predicted"/>
<dbReference type="GO" id="GO:0005886">
    <property type="term" value="C:plasma membrane"/>
    <property type="evidence" value="ECO:0007669"/>
    <property type="project" value="TreeGrafter"/>
</dbReference>
<dbReference type="CDD" id="cd00082">
    <property type="entry name" value="HisKA"/>
    <property type="match status" value="1"/>
</dbReference>
<accession>A0A0F9I7M4</accession>
<dbReference type="GO" id="GO:0016036">
    <property type="term" value="P:cellular response to phosphate starvation"/>
    <property type="evidence" value="ECO:0007669"/>
    <property type="project" value="TreeGrafter"/>
</dbReference>
<dbReference type="InterPro" id="IPR036097">
    <property type="entry name" value="HisK_dim/P_sf"/>
</dbReference>
<evidence type="ECO:0000256" key="6">
    <source>
        <dbReference type="ARBA" id="ARBA00023012"/>
    </source>
</evidence>
<evidence type="ECO:0000256" key="4">
    <source>
        <dbReference type="ARBA" id="ARBA00022679"/>
    </source>
</evidence>
<keyword evidence="5" id="KW-0418">Kinase</keyword>